<dbReference type="EMBL" id="AP023440">
    <property type="protein sequence ID" value="BCL30832.1"/>
    <property type="molecule type" value="Genomic_DNA"/>
</dbReference>
<evidence type="ECO:0008006" key="4">
    <source>
        <dbReference type="Google" id="ProtNLM"/>
    </source>
</evidence>
<proteinExistence type="predicted"/>
<name>A0A7G1P767_9ACTN</name>
<dbReference type="Proteomes" id="UP000516444">
    <property type="component" value="Chromosome"/>
</dbReference>
<dbReference type="InterPro" id="IPR014710">
    <property type="entry name" value="RmlC-like_jellyroll"/>
</dbReference>
<keyword evidence="3" id="KW-1185">Reference proteome</keyword>
<gene>
    <name evidence="2" type="ORF">GCM10017557_56910</name>
</gene>
<feature type="region of interest" description="Disordered" evidence="1">
    <location>
        <begin position="123"/>
        <end position="144"/>
    </location>
</feature>
<dbReference type="KEGG" id="sgm:GCM10017557_56910"/>
<evidence type="ECO:0000256" key="1">
    <source>
        <dbReference type="SAM" id="MobiDB-lite"/>
    </source>
</evidence>
<sequence length="283" mass="30715">MTIAAIVGTSVVDELAERDPDLVSAGGSRTWSLCGRNFVVAITELEAGDRLTEHGLPDEYVLLVQDDAVVRVEHDGRPSAPVSEPALVVVPAGTSTVHAASSTTVVRVFTARCDEQMRRAVNHAAGADPRAAPLPAPGKADGSGSIRVHRLRDVPDDEGRLGRIFRTTSLMVNWFPVHEGPRDTERLSPHSHEDFEQMSVTLAGNYAHHLRVPWTARMSEWRDDEDVRVGSPSMTLIPPTVVHTTRAVGAGPHTLVDVFAPPREDFLAKGWVLNADAYQGAHR</sequence>
<accession>A0A7G1P767</accession>
<dbReference type="SUPFAM" id="SSF51182">
    <property type="entry name" value="RmlC-like cupins"/>
    <property type="match status" value="2"/>
</dbReference>
<protein>
    <recommendedName>
        <fullName evidence="4">Cupin domain-containing protein</fullName>
    </recommendedName>
</protein>
<evidence type="ECO:0000313" key="2">
    <source>
        <dbReference type="EMBL" id="BCL30832.1"/>
    </source>
</evidence>
<reference evidence="2 3" key="1">
    <citation type="journal article" date="2014" name="Int. J. Syst. Evol. Microbiol.">
        <title>Complete genome sequence of Corynebacterium casei LMG S-19264T (=DSM 44701T), isolated from a smear-ripened cheese.</title>
        <authorList>
            <consortium name="US DOE Joint Genome Institute (JGI-PGF)"/>
            <person name="Walter F."/>
            <person name="Albersmeier A."/>
            <person name="Kalinowski J."/>
            <person name="Ruckert C."/>
        </authorList>
    </citation>
    <scope>NUCLEOTIDE SEQUENCE [LARGE SCALE GENOMIC DNA]</scope>
    <source>
        <strain evidence="2 3">JCM 4677</strain>
    </source>
</reference>
<dbReference type="InterPro" id="IPR011051">
    <property type="entry name" value="RmlC_Cupin_sf"/>
</dbReference>
<dbReference type="Gene3D" id="2.60.120.10">
    <property type="entry name" value="Jelly Rolls"/>
    <property type="match status" value="1"/>
</dbReference>
<dbReference type="AlphaFoldDB" id="A0A7G1P767"/>
<dbReference type="RefSeq" id="WP_190852710.1">
    <property type="nucleotide sequence ID" value="NZ_AP023440.1"/>
</dbReference>
<evidence type="ECO:0000313" key="3">
    <source>
        <dbReference type="Proteomes" id="UP000516444"/>
    </source>
</evidence>
<organism evidence="2 3">
    <name type="scientific">Streptomyces aurantiacus</name>
    <dbReference type="NCBI Taxonomy" id="47760"/>
    <lineage>
        <taxon>Bacteria</taxon>
        <taxon>Bacillati</taxon>
        <taxon>Actinomycetota</taxon>
        <taxon>Actinomycetes</taxon>
        <taxon>Kitasatosporales</taxon>
        <taxon>Streptomycetaceae</taxon>
        <taxon>Streptomyces</taxon>
        <taxon>Streptomyces aurantiacus group</taxon>
    </lineage>
</organism>